<dbReference type="EMBL" id="PTJA01000002">
    <property type="protein sequence ID" value="PPK82486.1"/>
    <property type="molecule type" value="Genomic_DNA"/>
</dbReference>
<feature type="transmembrane region" description="Helical" evidence="1">
    <location>
        <begin position="149"/>
        <end position="171"/>
    </location>
</feature>
<dbReference type="GO" id="GO:0005886">
    <property type="term" value="C:plasma membrane"/>
    <property type="evidence" value="ECO:0007669"/>
    <property type="project" value="InterPro"/>
</dbReference>
<dbReference type="AlphaFoldDB" id="A0A2S6HWV2"/>
<proteinExistence type="predicted"/>
<reference evidence="2 3" key="1">
    <citation type="submission" date="2018-02" db="EMBL/GenBank/DDBJ databases">
        <title>Genomic Encyclopedia of Archaeal and Bacterial Type Strains, Phase II (KMG-II): from individual species to whole genera.</title>
        <authorList>
            <person name="Goeker M."/>
        </authorList>
    </citation>
    <scope>NUCLEOTIDE SEQUENCE [LARGE SCALE GENOMIC DNA]</scope>
    <source>
        <strain evidence="2 3">DSM 3808</strain>
    </source>
</reference>
<feature type="transmembrane region" description="Helical" evidence="1">
    <location>
        <begin position="191"/>
        <end position="210"/>
    </location>
</feature>
<feature type="transmembrane region" description="Helical" evidence="1">
    <location>
        <begin position="125"/>
        <end position="142"/>
    </location>
</feature>
<dbReference type="GO" id="GO:0015234">
    <property type="term" value="F:thiamine transmembrane transporter activity"/>
    <property type="evidence" value="ECO:0007669"/>
    <property type="project" value="InterPro"/>
</dbReference>
<dbReference type="OrthoDB" id="9795813at2"/>
<keyword evidence="1" id="KW-0812">Transmembrane</keyword>
<dbReference type="RefSeq" id="WP_104434984.1">
    <property type="nucleotide sequence ID" value="NZ_PTJA01000002.1"/>
</dbReference>
<feature type="transmembrane region" description="Helical" evidence="1">
    <location>
        <begin position="20"/>
        <end position="40"/>
    </location>
</feature>
<keyword evidence="1" id="KW-1133">Transmembrane helix</keyword>
<sequence length="223" mass="24337">MSFFLTYSQESGEYLLKPAGYGLVIAALLIILLGIHLLTGKSLPTRQLKTRQMVTCAGAMALAMVASFIKFASLPFGGSITLFSMLFICLIGYIYGVKAGIMTGVAYGILQFIMGPYIYAPVQVLLDYPIAFGCLGLSGLFHNRKYGLIPGYITGVLGRYLCHVISGYIFFASYAPEGMNPLLYTFGYNATYIIPEMVVTIVILYLPPVIEAITQMKRQAVNG</sequence>
<feature type="transmembrane region" description="Helical" evidence="1">
    <location>
        <begin position="101"/>
        <end position="119"/>
    </location>
</feature>
<dbReference type="NCBIfam" id="TIGR02357">
    <property type="entry name" value="ECF_ThiT_YuaJ"/>
    <property type="match status" value="1"/>
</dbReference>
<protein>
    <submittedName>
        <fullName evidence="2">Thiamine transporter</fullName>
    </submittedName>
</protein>
<feature type="transmembrane region" description="Helical" evidence="1">
    <location>
        <begin position="52"/>
        <end position="69"/>
    </location>
</feature>
<gene>
    <name evidence="2" type="ORF">BXY41_102174</name>
</gene>
<keyword evidence="1" id="KW-0472">Membrane</keyword>
<name>A0A2S6HWV2_9FIRM</name>
<accession>A0A2S6HWV2</accession>
<comment type="caution">
    <text evidence="2">The sequence shown here is derived from an EMBL/GenBank/DDBJ whole genome shotgun (WGS) entry which is preliminary data.</text>
</comment>
<dbReference type="Pfam" id="PF09515">
    <property type="entry name" value="Thia_YuaJ"/>
    <property type="match status" value="1"/>
</dbReference>
<organism evidence="2 3">
    <name type="scientific">Lacrimispora xylanisolvens</name>
    <dbReference type="NCBI Taxonomy" id="384636"/>
    <lineage>
        <taxon>Bacteria</taxon>
        <taxon>Bacillati</taxon>
        <taxon>Bacillota</taxon>
        <taxon>Clostridia</taxon>
        <taxon>Lachnospirales</taxon>
        <taxon>Lachnospiraceae</taxon>
        <taxon>Lacrimispora</taxon>
    </lineage>
</organism>
<evidence type="ECO:0000256" key="1">
    <source>
        <dbReference type="SAM" id="Phobius"/>
    </source>
</evidence>
<evidence type="ECO:0000313" key="2">
    <source>
        <dbReference type="EMBL" id="PPK82486.1"/>
    </source>
</evidence>
<evidence type="ECO:0000313" key="3">
    <source>
        <dbReference type="Proteomes" id="UP000237749"/>
    </source>
</evidence>
<feature type="transmembrane region" description="Helical" evidence="1">
    <location>
        <begin position="75"/>
        <end position="94"/>
    </location>
</feature>
<dbReference type="Gene3D" id="1.10.1760.20">
    <property type="match status" value="1"/>
</dbReference>
<dbReference type="Proteomes" id="UP000237749">
    <property type="component" value="Unassembled WGS sequence"/>
</dbReference>
<keyword evidence="3" id="KW-1185">Reference proteome</keyword>
<dbReference type="InterPro" id="IPR012651">
    <property type="entry name" value="Thia_Transptr_ThiT"/>
</dbReference>